<comment type="subcellular location">
    <subcellularLocation>
        <location evidence="1">Membrane</location>
        <topology evidence="1">Multi-pass membrane protein</topology>
    </subcellularLocation>
</comment>
<feature type="transmembrane region" description="Helical" evidence="7">
    <location>
        <begin position="280"/>
        <end position="310"/>
    </location>
</feature>
<dbReference type="OrthoDB" id="333653at2759"/>
<evidence type="ECO:0000313" key="8">
    <source>
        <dbReference type="EMBL" id="CRG94540.1"/>
    </source>
</evidence>
<dbReference type="PANTHER" id="PTHR11616:SF240">
    <property type="entry name" value="BLOATED TUBULES, ISOFORM B-RELATED"/>
    <property type="match status" value="1"/>
</dbReference>
<evidence type="ECO:0000256" key="6">
    <source>
        <dbReference type="SAM" id="Coils"/>
    </source>
</evidence>
<dbReference type="GeneID" id="39730463"/>
<dbReference type="PROSITE" id="PS50267">
    <property type="entry name" value="NA_NEUROTRAN_SYMP_3"/>
    <property type="match status" value="1"/>
</dbReference>
<gene>
    <name evidence="8" type="ORF">PGAL8A_00193800</name>
</gene>
<dbReference type="GO" id="GO:0005886">
    <property type="term" value="C:plasma membrane"/>
    <property type="evidence" value="ECO:0007669"/>
    <property type="project" value="TreeGrafter"/>
</dbReference>
<feature type="transmembrane region" description="Helical" evidence="7">
    <location>
        <begin position="528"/>
        <end position="553"/>
    </location>
</feature>
<evidence type="ECO:0000256" key="5">
    <source>
        <dbReference type="ARBA" id="ARBA00023136"/>
    </source>
</evidence>
<feature type="transmembrane region" description="Helical" evidence="7">
    <location>
        <begin position="433"/>
        <end position="456"/>
    </location>
</feature>
<evidence type="ECO:0000256" key="4">
    <source>
        <dbReference type="ARBA" id="ARBA00022989"/>
    </source>
</evidence>
<dbReference type="Pfam" id="PF00209">
    <property type="entry name" value="SNF"/>
    <property type="match status" value="1"/>
</dbReference>
<dbReference type="EMBL" id="CVMV01000029">
    <property type="protein sequence ID" value="CRG94540.1"/>
    <property type="molecule type" value="Genomic_DNA"/>
</dbReference>
<feature type="transmembrane region" description="Helical" evidence="7">
    <location>
        <begin position="468"/>
        <end position="493"/>
    </location>
</feature>
<evidence type="ECO:0000256" key="1">
    <source>
        <dbReference type="ARBA" id="ARBA00004141"/>
    </source>
</evidence>
<evidence type="ECO:0000256" key="3">
    <source>
        <dbReference type="ARBA" id="ARBA00022692"/>
    </source>
</evidence>
<feature type="transmembrane region" description="Helical" evidence="7">
    <location>
        <begin position="982"/>
        <end position="1004"/>
    </location>
</feature>
<evidence type="ECO:0000313" key="9">
    <source>
        <dbReference type="Proteomes" id="UP000220797"/>
    </source>
</evidence>
<feature type="transmembrane region" description="Helical" evidence="7">
    <location>
        <begin position="355"/>
        <end position="373"/>
    </location>
</feature>
<dbReference type="Proteomes" id="UP000220797">
    <property type="component" value="Unassembled WGS sequence"/>
</dbReference>
<proteinExistence type="predicted"/>
<name>A0A1J1GQJ9_PLAGA</name>
<keyword evidence="4 7" id="KW-1133">Transmembrane helix</keyword>
<dbReference type="GO" id="GO:0035725">
    <property type="term" value="P:sodium ion transmembrane transport"/>
    <property type="evidence" value="ECO:0007669"/>
    <property type="project" value="TreeGrafter"/>
</dbReference>
<feature type="transmembrane region" description="Helical" evidence="7">
    <location>
        <begin position="604"/>
        <end position="623"/>
    </location>
</feature>
<keyword evidence="2" id="KW-0813">Transport</keyword>
<keyword evidence="9" id="KW-1185">Reference proteome</keyword>
<keyword evidence="3 7" id="KW-0812">Transmembrane</keyword>
<keyword evidence="5 7" id="KW-0472">Membrane</keyword>
<comment type="caution">
    <text evidence="8">The sequence shown here is derived from an EMBL/GenBank/DDBJ whole genome shotgun (WGS) entry which is preliminary data.</text>
</comment>
<protein>
    <submittedName>
        <fullName evidence="8">Sodium-and chloride-dependent neutral and basic amino acid transporter, putative</fullName>
    </submittedName>
</protein>
<dbReference type="SUPFAM" id="SSF161070">
    <property type="entry name" value="SNF-like"/>
    <property type="match status" value="1"/>
</dbReference>
<dbReference type="PANTHER" id="PTHR11616">
    <property type="entry name" value="SODIUM/CHLORIDE DEPENDENT TRANSPORTER"/>
    <property type="match status" value="1"/>
</dbReference>
<feature type="coiled-coil region" evidence="6">
    <location>
        <begin position="168"/>
        <end position="195"/>
    </location>
</feature>
<feature type="transmembrane region" description="Helical" evidence="7">
    <location>
        <begin position="574"/>
        <end position="592"/>
    </location>
</feature>
<dbReference type="VEuPathDB" id="PlasmoDB:PGAL8A_00193800"/>
<feature type="transmembrane region" description="Helical" evidence="7">
    <location>
        <begin position="393"/>
        <end position="413"/>
    </location>
</feature>
<evidence type="ECO:0000256" key="7">
    <source>
        <dbReference type="SAM" id="Phobius"/>
    </source>
</evidence>
<evidence type="ECO:0000256" key="2">
    <source>
        <dbReference type="ARBA" id="ARBA00022448"/>
    </source>
</evidence>
<organism evidence="8 9">
    <name type="scientific">Plasmodium gallinaceum</name>
    <dbReference type="NCBI Taxonomy" id="5849"/>
    <lineage>
        <taxon>Eukaryota</taxon>
        <taxon>Sar</taxon>
        <taxon>Alveolata</taxon>
        <taxon>Apicomplexa</taxon>
        <taxon>Aconoidasida</taxon>
        <taxon>Haemosporida</taxon>
        <taxon>Plasmodiidae</taxon>
        <taxon>Plasmodium</taxon>
        <taxon>Plasmodium (Haemamoeba)</taxon>
    </lineage>
</organism>
<feature type="transmembrane region" description="Helical" evidence="7">
    <location>
        <begin position="240"/>
        <end position="259"/>
    </location>
</feature>
<dbReference type="InterPro" id="IPR037272">
    <property type="entry name" value="SNS_sf"/>
</dbReference>
<dbReference type="InterPro" id="IPR000175">
    <property type="entry name" value="Na/ntran_symport"/>
</dbReference>
<sequence>MKNIKDELNNSKLNLENKSTKLTHMIGRLGESKGNFFLLRKKINEYFKKKYQYKNISSNEFTVNQYKKKKKCIKPINLLNLKYICENKDSVKLNCLNNEKKNTLSYKNKYLKKYSNISSSNSTSKTCIIPIDENLEKEEYCRTKNLHYIYKNNVENVHNKKYERKNKYKNNEKNIIQKKRKKKEIRNKLTEYNKRNFIYENSRWKSRLNYIKCMMSYSLKLGVIWRFPYACYINEGGCFLFAYFVCILLIGFPMFLLEITIGQKYQKSFIYCFKELCEKLIGIPISSILIIILCIIYFYAISSWVLLYFIKSFNFFLPWSNGGLNKSDSAKRFLLIEILNKSETLSFNELAFNKINTSLFVCVAIIFIILLLFLTMKKKKKKKFFDLMKYKDFFLCILLFLLFIRSISLEGSLDGIHYYLKINFQKLKNGSLWVSAGSQIFYSLGISWGELINYGSKNKKKNNLVKDCLIMVSLNTITSFFIGFTVFSIIGFMSSISKMPINEVGNISLGLPFVAYSLGIKEISNFSFFSFFFFGVLLITCIESLLSMIDMVVKTTFSLLNIRRKNMGKKKKKKIIIMICIFIFLTNIFLTYPSGSYLVDIMDFISGIATIYILALCEIFALLKYYKIVNFVNDIYYMTKIRLHFFFIFLYLYIIPFLLTLLFCISICFLIIPHQHMTTNQKETEKNIDKRKSCSDNSSCNMHGICIDNVCVCNAGWKNYDCSEPYYKIHYQKDKNNKDINNDIINETILRYEEPNKSNNNNDSKENYSIKDSKNCDIVNNKDSNCNNNIEDEEFIKKENVEFIDDILSKHNVKLIYQTKFDFNFLDDTDVDYSIIPLNEFDEILKKYYIEHMENGKIEMKDKLNVVEEKNKWFNKKIDFNNIHYKSFTYDNFVITPLLSCPEFCNENIGRGICINELFLEKNWINNSTILNFFTENNTSDDDILNFYTQNIYNYIGKCVCNVEFTGKSCSQNRYIKGYPSFFLLIGWIFVIITLLPIPLVFFFSRIRNIFVKFLNRNNRNIYKNINRRYKKKKYNIISDIPITLSKSKKRQKHCNFNTYDESNSNFQNFSKYKKNDILDNNIYNSLNNKFYFIFKRKKKRILKKNFLGQ</sequence>
<dbReference type="AlphaFoldDB" id="A0A1J1GQJ9"/>
<dbReference type="PRINTS" id="PR00176">
    <property type="entry name" value="NANEUSMPORT"/>
</dbReference>
<keyword evidence="6" id="KW-0175">Coiled coil</keyword>
<dbReference type="RefSeq" id="XP_028527355.1">
    <property type="nucleotide sequence ID" value="XM_028670620.1"/>
</dbReference>
<accession>A0A1J1GQJ9</accession>
<reference evidence="8" key="1">
    <citation type="submission" date="2015-04" db="EMBL/GenBank/DDBJ databases">
        <authorList>
            <consortium name="Pathogen Informatics"/>
        </authorList>
    </citation>
    <scope>NUCLEOTIDE SEQUENCE [LARGE SCALE GENOMIC DNA]</scope>
    <source>
        <strain evidence="8">8A</strain>
    </source>
</reference>
<feature type="transmembrane region" description="Helical" evidence="7">
    <location>
        <begin position="643"/>
        <end position="672"/>
    </location>
</feature>